<dbReference type="Pfam" id="PF16925">
    <property type="entry name" value="TetR_C_13"/>
    <property type="match status" value="1"/>
</dbReference>
<dbReference type="GO" id="GO:0003677">
    <property type="term" value="F:DNA binding"/>
    <property type="evidence" value="ECO:0007669"/>
    <property type="project" value="UniProtKB-UniRule"/>
</dbReference>
<dbReference type="InterPro" id="IPR009057">
    <property type="entry name" value="Homeodomain-like_sf"/>
</dbReference>
<name>A0A6G4TS94_9ACTN</name>
<dbReference type="Proteomes" id="UP000481583">
    <property type="component" value="Unassembled WGS sequence"/>
</dbReference>
<dbReference type="Gene3D" id="1.10.357.10">
    <property type="entry name" value="Tetracycline Repressor, domain 2"/>
    <property type="match status" value="1"/>
</dbReference>
<keyword evidence="3" id="KW-0804">Transcription</keyword>
<sequence length="187" mass="20970">MKSPKAPARSRILDTAGRLFYAEGVHTVGVDRIIAEAEVAKATFYHHFKSKDGLVLAYVEEQSRKQREVADPVLRGAAPPRERLLAVYDFMGEFGTGADYRGCPFLNTAAEYPDPEHPVRRAVAAHRLWFRDEMRDLLTADGHPDPERTADILLVLRDGLATGFDLDDKTRLRATVREALERVLRAG</sequence>
<evidence type="ECO:0000256" key="3">
    <source>
        <dbReference type="ARBA" id="ARBA00023163"/>
    </source>
</evidence>
<gene>
    <name evidence="6" type="ORF">G5C51_00265</name>
</gene>
<evidence type="ECO:0000313" key="7">
    <source>
        <dbReference type="Proteomes" id="UP000481583"/>
    </source>
</evidence>
<evidence type="ECO:0000313" key="6">
    <source>
        <dbReference type="EMBL" id="NGN62346.1"/>
    </source>
</evidence>
<keyword evidence="2 4" id="KW-0238">DNA-binding</keyword>
<keyword evidence="7" id="KW-1185">Reference proteome</keyword>
<dbReference type="PROSITE" id="PS50977">
    <property type="entry name" value="HTH_TETR_2"/>
    <property type="match status" value="1"/>
</dbReference>
<dbReference type="PANTHER" id="PTHR47506">
    <property type="entry name" value="TRANSCRIPTIONAL REGULATORY PROTEIN"/>
    <property type="match status" value="1"/>
</dbReference>
<dbReference type="PANTHER" id="PTHR47506:SF1">
    <property type="entry name" value="HTH-TYPE TRANSCRIPTIONAL REGULATOR YJDC"/>
    <property type="match status" value="1"/>
</dbReference>
<dbReference type="SUPFAM" id="SSF46689">
    <property type="entry name" value="Homeodomain-like"/>
    <property type="match status" value="1"/>
</dbReference>
<organism evidence="6 7">
    <name type="scientific">Streptomyces coryli</name>
    <dbReference type="NCBI Taxonomy" id="1128680"/>
    <lineage>
        <taxon>Bacteria</taxon>
        <taxon>Bacillati</taxon>
        <taxon>Actinomycetota</taxon>
        <taxon>Actinomycetes</taxon>
        <taxon>Kitasatosporales</taxon>
        <taxon>Streptomycetaceae</taxon>
        <taxon>Streptomyces</taxon>
    </lineage>
</organism>
<evidence type="ECO:0000256" key="4">
    <source>
        <dbReference type="PROSITE-ProRule" id="PRU00335"/>
    </source>
</evidence>
<feature type="domain" description="HTH tetR-type" evidence="5">
    <location>
        <begin position="6"/>
        <end position="66"/>
    </location>
</feature>
<dbReference type="AlphaFoldDB" id="A0A6G4TS94"/>
<evidence type="ECO:0000256" key="2">
    <source>
        <dbReference type="ARBA" id="ARBA00023125"/>
    </source>
</evidence>
<feature type="DNA-binding region" description="H-T-H motif" evidence="4">
    <location>
        <begin position="29"/>
        <end position="48"/>
    </location>
</feature>
<dbReference type="SUPFAM" id="SSF48498">
    <property type="entry name" value="Tetracyclin repressor-like, C-terminal domain"/>
    <property type="match status" value="1"/>
</dbReference>
<proteinExistence type="predicted"/>
<accession>A0A6G4TS94</accession>
<protein>
    <submittedName>
        <fullName evidence="6">TetR/AcrR family transcriptional regulator</fullName>
    </submittedName>
</protein>
<dbReference type="PRINTS" id="PR00455">
    <property type="entry name" value="HTHTETR"/>
</dbReference>
<dbReference type="EMBL" id="JAAKZV010000001">
    <property type="protein sequence ID" value="NGN62346.1"/>
    <property type="molecule type" value="Genomic_DNA"/>
</dbReference>
<dbReference type="Pfam" id="PF00440">
    <property type="entry name" value="TetR_N"/>
    <property type="match status" value="1"/>
</dbReference>
<keyword evidence="1" id="KW-0805">Transcription regulation</keyword>
<dbReference type="InterPro" id="IPR011075">
    <property type="entry name" value="TetR_C"/>
</dbReference>
<dbReference type="InterPro" id="IPR001647">
    <property type="entry name" value="HTH_TetR"/>
</dbReference>
<reference evidence="6 7" key="1">
    <citation type="submission" date="2020-02" db="EMBL/GenBank/DDBJ databases">
        <title>Whole-genome analyses of novel actinobacteria.</title>
        <authorList>
            <person name="Sahin N."/>
        </authorList>
    </citation>
    <scope>NUCLEOTIDE SEQUENCE [LARGE SCALE GENOMIC DNA]</scope>
    <source>
        <strain evidence="6 7">A7024</strain>
    </source>
</reference>
<dbReference type="InterPro" id="IPR036271">
    <property type="entry name" value="Tet_transcr_reg_TetR-rel_C_sf"/>
</dbReference>
<evidence type="ECO:0000256" key="1">
    <source>
        <dbReference type="ARBA" id="ARBA00023015"/>
    </source>
</evidence>
<comment type="caution">
    <text evidence="6">The sequence shown here is derived from an EMBL/GenBank/DDBJ whole genome shotgun (WGS) entry which is preliminary data.</text>
</comment>
<evidence type="ECO:0000259" key="5">
    <source>
        <dbReference type="PROSITE" id="PS50977"/>
    </source>
</evidence>